<evidence type="ECO:0000256" key="1">
    <source>
        <dbReference type="SAM" id="MobiDB-lite"/>
    </source>
</evidence>
<dbReference type="OrthoDB" id="9808317at2"/>
<evidence type="ECO:0000313" key="3">
    <source>
        <dbReference type="EMBL" id="TGE37357.1"/>
    </source>
</evidence>
<dbReference type="AlphaFoldDB" id="A0A4Z0R5T5"/>
<evidence type="ECO:0000259" key="2">
    <source>
        <dbReference type="Pfam" id="PF11775"/>
    </source>
</evidence>
<dbReference type="CDD" id="cd01454">
    <property type="entry name" value="vWA_norD_type"/>
    <property type="match status" value="1"/>
</dbReference>
<reference evidence="3 4" key="1">
    <citation type="submission" date="2019-03" db="EMBL/GenBank/DDBJ databases">
        <title>Draft Genome Sequence of Desulfosporosinus fructosivorans Strain 63.6F, Isolated from Marine Sediment in the Baltic Sea.</title>
        <authorList>
            <person name="Hausmann B."/>
            <person name="Vandieken V."/>
            <person name="Pjevac P."/>
            <person name="Schreck K."/>
            <person name="Herbold C.W."/>
            <person name="Loy A."/>
        </authorList>
    </citation>
    <scope>NUCLEOTIDE SEQUENCE [LARGE SCALE GENOMIC DNA]</scope>
    <source>
        <strain evidence="3 4">63.6F</strain>
    </source>
</reference>
<dbReference type="Gene3D" id="3.40.50.410">
    <property type="entry name" value="von Willebrand factor, type A domain"/>
    <property type="match status" value="1"/>
</dbReference>
<organism evidence="3 4">
    <name type="scientific">Desulfosporosinus fructosivorans</name>
    <dbReference type="NCBI Taxonomy" id="2018669"/>
    <lineage>
        <taxon>Bacteria</taxon>
        <taxon>Bacillati</taxon>
        <taxon>Bacillota</taxon>
        <taxon>Clostridia</taxon>
        <taxon>Eubacteriales</taxon>
        <taxon>Desulfitobacteriaceae</taxon>
        <taxon>Desulfosporosinus</taxon>
    </lineage>
</organism>
<feature type="region of interest" description="Disordered" evidence="1">
    <location>
        <begin position="1"/>
        <end position="47"/>
    </location>
</feature>
<sequence>MAFKKSADSDEGSSNVSDESTDIESSDLGEDGSPKYHQANPETISEDALQKDRDFRKKLNRDAREVVSKSIHKGVKLIVHRPDYGLENQQEYANLSKELMPIVREIARKTLPLLEHDISSEFARNHYYGSKFQADSVAYRDFRYFSKKRPPSESPSLVAGLRVDESASMSAFGRLEAAKRAVIAVYEFCQICDIPIMVYGDTADVSKLEQMSIFAYTDYDKPDSNDRFRLMGIRGRSNNRDGMALRIIADRLTVSSQQTKLLISISDGQPKAMDDYTGSYAVEDMQQTIAEYERKGITFLAAAIGQDKDVISHIYGKERFLDITNLKEFPAKLVRIIARYL</sequence>
<dbReference type="Pfam" id="PF11775">
    <property type="entry name" value="CobT_C"/>
    <property type="match status" value="1"/>
</dbReference>
<dbReference type="InterPro" id="IPR051928">
    <property type="entry name" value="NorD/CobT"/>
</dbReference>
<feature type="compositionally biased region" description="Acidic residues" evidence="1">
    <location>
        <begin position="19"/>
        <end position="30"/>
    </location>
</feature>
<dbReference type="InterPro" id="IPR025861">
    <property type="entry name" value="CobT_VWA_dom"/>
</dbReference>
<dbReference type="InterPro" id="IPR036465">
    <property type="entry name" value="vWFA_dom_sf"/>
</dbReference>
<dbReference type="SUPFAM" id="SSF53300">
    <property type="entry name" value="vWA-like"/>
    <property type="match status" value="1"/>
</dbReference>
<dbReference type="PANTHER" id="PTHR41248">
    <property type="entry name" value="NORD PROTEIN"/>
    <property type="match status" value="1"/>
</dbReference>
<protein>
    <submittedName>
        <fullName evidence="3">Nitric oxide reductase activation protein NorD</fullName>
    </submittedName>
</protein>
<feature type="domain" description="Cobalamin biosynthesis protein CobT VWA" evidence="2">
    <location>
        <begin position="200"/>
        <end position="316"/>
    </location>
</feature>
<name>A0A4Z0R5T5_9FIRM</name>
<dbReference type="PANTHER" id="PTHR41248:SF1">
    <property type="entry name" value="NORD PROTEIN"/>
    <property type="match status" value="1"/>
</dbReference>
<proteinExistence type="predicted"/>
<dbReference type="EMBL" id="SPQQ01000005">
    <property type="protein sequence ID" value="TGE37357.1"/>
    <property type="molecule type" value="Genomic_DNA"/>
</dbReference>
<keyword evidence="4" id="KW-1185">Reference proteome</keyword>
<accession>A0A4Z0R5T5</accession>
<evidence type="ECO:0000313" key="4">
    <source>
        <dbReference type="Proteomes" id="UP000298460"/>
    </source>
</evidence>
<comment type="caution">
    <text evidence="3">The sequence shown here is derived from an EMBL/GenBank/DDBJ whole genome shotgun (WGS) entry which is preliminary data.</text>
</comment>
<gene>
    <name evidence="3" type="ORF">E4K67_16090</name>
</gene>
<dbReference type="Proteomes" id="UP000298460">
    <property type="component" value="Unassembled WGS sequence"/>
</dbReference>